<feature type="compositionally biased region" description="Acidic residues" evidence="1">
    <location>
        <begin position="346"/>
        <end position="357"/>
    </location>
</feature>
<dbReference type="EMBL" id="ABCS01000063">
    <property type="protein sequence ID" value="EDM76539.1"/>
    <property type="molecule type" value="Genomic_DNA"/>
</dbReference>
<protein>
    <recommendedName>
        <fullName evidence="5">DUF1566 domain-containing protein</fullName>
    </recommendedName>
</protein>
<proteinExistence type="predicted"/>
<feature type="transmembrane region" description="Helical" evidence="2">
    <location>
        <begin position="229"/>
        <end position="250"/>
    </location>
</feature>
<name>A6GC90_9BACT</name>
<feature type="compositionally biased region" description="Basic and acidic residues" evidence="1">
    <location>
        <begin position="176"/>
        <end position="218"/>
    </location>
</feature>
<dbReference type="Proteomes" id="UP000005801">
    <property type="component" value="Unassembled WGS sequence"/>
</dbReference>
<keyword evidence="2" id="KW-0472">Membrane</keyword>
<feature type="compositionally biased region" description="Low complexity" evidence="1">
    <location>
        <begin position="333"/>
        <end position="345"/>
    </location>
</feature>
<keyword evidence="2" id="KW-1133">Transmembrane helix</keyword>
<evidence type="ECO:0000313" key="3">
    <source>
        <dbReference type="EMBL" id="EDM76539.1"/>
    </source>
</evidence>
<reference evidence="3 4" key="1">
    <citation type="submission" date="2007-06" db="EMBL/GenBank/DDBJ databases">
        <authorList>
            <person name="Shimkets L."/>
            <person name="Ferriera S."/>
            <person name="Johnson J."/>
            <person name="Kravitz S."/>
            <person name="Beeson K."/>
            <person name="Sutton G."/>
            <person name="Rogers Y.-H."/>
            <person name="Friedman R."/>
            <person name="Frazier M."/>
            <person name="Venter J.C."/>
        </authorList>
    </citation>
    <scope>NUCLEOTIDE SEQUENCE [LARGE SCALE GENOMIC DNA]</scope>
    <source>
        <strain evidence="3 4">SIR-1</strain>
    </source>
</reference>
<accession>A6GC90</accession>
<evidence type="ECO:0008006" key="5">
    <source>
        <dbReference type="Google" id="ProtNLM"/>
    </source>
</evidence>
<feature type="region of interest" description="Disordered" evidence="1">
    <location>
        <begin position="154"/>
        <end position="222"/>
    </location>
</feature>
<gene>
    <name evidence="3" type="ORF">PPSIR1_23329</name>
</gene>
<evidence type="ECO:0000256" key="2">
    <source>
        <dbReference type="SAM" id="Phobius"/>
    </source>
</evidence>
<keyword evidence="2" id="KW-0812">Transmembrane</keyword>
<evidence type="ECO:0000256" key="1">
    <source>
        <dbReference type="SAM" id="MobiDB-lite"/>
    </source>
</evidence>
<keyword evidence="4" id="KW-1185">Reference proteome</keyword>
<comment type="caution">
    <text evidence="3">The sequence shown here is derived from an EMBL/GenBank/DDBJ whole genome shotgun (WGS) entry which is preliminary data.</text>
</comment>
<organism evidence="3 4">
    <name type="scientific">Plesiocystis pacifica SIR-1</name>
    <dbReference type="NCBI Taxonomy" id="391625"/>
    <lineage>
        <taxon>Bacteria</taxon>
        <taxon>Pseudomonadati</taxon>
        <taxon>Myxococcota</taxon>
        <taxon>Polyangia</taxon>
        <taxon>Nannocystales</taxon>
        <taxon>Nannocystaceae</taxon>
        <taxon>Plesiocystis</taxon>
    </lineage>
</organism>
<sequence>MFPAGQDIAVTLCCARADTALIQPVVERLESEGVWTNLVEGVAEDPFLLGSAIDEEAGACVFVICQSAALGNAEYRRLVGIHNARKGPRHALIGLSLDPEEPLRMVEAINSAIAMAQRNQSDESMSRGAIQTGASESSILRLRDVVGVTTIDAIGTDAEPPPTQRVTVRNRKERARAKEASETLEAKLAERRDKLEAARAARDKLPDAPKRPRIEQAKRRLARERRGSGSWFIAGFAGIAFLLLAVFALIGPDLGGDDSDTETTRSGAAAQPRAKQGAPPTVAGDDKAPGKALTTKTEEVPNESDSGADEPAATEDGAAIQAGEAAGSDESDSSGAAEAEPAQAEDTAEPADAEETAALEQPEPAPAPSSEDADVLAAAIAKGELQSLNLLVIAPDEGPSTWMSAANLCRNKRFQGVRGWRMPTLNELKALRKARMLGEERYWSATLARKHGTGKDHVYVFSRAVYLPEAVAKADEGVHAFCVLDRSQG</sequence>
<dbReference type="AlphaFoldDB" id="A6GC90"/>
<evidence type="ECO:0000313" key="4">
    <source>
        <dbReference type="Proteomes" id="UP000005801"/>
    </source>
</evidence>
<feature type="region of interest" description="Disordered" evidence="1">
    <location>
        <begin position="258"/>
        <end position="373"/>
    </location>
</feature>